<accession>A0A0F9TCD9</accession>
<feature type="compositionally biased region" description="Polar residues" evidence="1">
    <location>
        <begin position="1"/>
        <end position="12"/>
    </location>
</feature>
<comment type="caution">
    <text evidence="2">The sequence shown here is derived from an EMBL/GenBank/DDBJ whole genome shotgun (WGS) entry which is preliminary data.</text>
</comment>
<organism evidence="2">
    <name type="scientific">marine sediment metagenome</name>
    <dbReference type="NCBI Taxonomy" id="412755"/>
    <lineage>
        <taxon>unclassified sequences</taxon>
        <taxon>metagenomes</taxon>
        <taxon>ecological metagenomes</taxon>
    </lineage>
</organism>
<evidence type="ECO:0000256" key="1">
    <source>
        <dbReference type="SAM" id="MobiDB-lite"/>
    </source>
</evidence>
<feature type="region of interest" description="Disordered" evidence="1">
    <location>
        <begin position="1"/>
        <end position="22"/>
    </location>
</feature>
<dbReference type="EMBL" id="LAZR01000359">
    <property type="protein sequence ID" value="KKN72602.1"/>
    <property type="molecule type" value="Genomic_DNA"/>
</dbReference>
<proteinExistence type="predicted"/>
<protein>
    <submittedName>
        <fullName evidence="2">Uncharacterized protein</fullName>
    </submittedName>
</protein>
<gene>
    <name evidence="2" type="ORF">LCGC14_0409320</name>
</gene>
<dbReference type="AlphaFoldDB" id="A0A0F9TCD9"/>
<reference evidence="2" key="1">
    <citation type="journal article" date="2015" name="Nature">
        <title>Complex archaea that bridge the gap between prokaryotes and eukaryotes.</title>
        <authorList>
            <person name="Spang A."/>
            <person name="Saw J.H."/>
            <person name="Jorgensen S.L."/>
            <person name="Zaremba-Niedzwiedzka K."/>
            <person name="Martijn J."/>
            <person name="Lind A.E."/>
            <person name="van Eijk R."/>
            <person name="Schleper C."/>
            <person name="Guy L."/>
            <person name="Ettema T.J."/>
        </authorList>
    </citation>
    <scope>NUCLEOTIDE SEQUENCE</scope>
</reference>
<evidence type="ECO:0000313" key="2">
    <source>
        <dbReference type="EMBL" id="KKN72602.1"/>
    </source>
</evidence>
<sequence length="71" mass="7446">MGTLVKHTTPTDAVSGGGGLSQGVERLLGDGAGRCQTPDFLGSEWRGTQDRGKFEACHGFPAAVIEDQEIE</sequence>
<name>A0A0F9TCD9_9ZZZZ</name>